<keyword evidence="3" id="KW-0560">Oxidoreductase</keyword>
<feature type="domain" description="Nitroreductase" evidence="4">
    <location>
        <begin position="8"/>
        <end position="42"/>
    </location>
</feature>
<evidence type="ECO:0000256" key="1">
    <source>
        <dbReference type="ARBA" id="ARBA00022630"/>
    </source>
</evidence>
<keyword evidence="2" id="KW-0288">FMN</keyword>
<dbReference type="InterPro" id="IPR000415">
    <property type="entry name" value="Nitroreductase-like"/>
</dbReference>
<reference evidence="5" key="1">
    <citation type="submission" date="2018-05" db="EMBL/GenBank/DDBJ databases">
        <authorList>
            <person name="Lanie J.A."/>
            <person name="Ng W.-L."/>
            <person name="Kazmierczak K.M."/>
            <person name="Andrzejewski T.M."/>
            <person name="Davidsen T.M."/>
            <person name="Wayne K.J."/>
            <person name="Tettelin H."/>
            <person name="Glass J.I."/>
            <person name="Rusch D."/>
            <person name="Podicherti R."/>
            <person name="Tsui H.-C.T."/>
            <person name="Winkler M.E."/>
        </authorList>
    </citation>
    <scope>NUCLEOTIDE SEQUENCE</scope>
</reference>
<feature type="non-terminal residue" evidence="5">
    <location>
        <position position="42"/>
    </location>
</feature>
<proteinExistence type="predicted"/>
<evidence type="ECO:0000256" key="2">
    <source>
        <dbReference type="ARBA" id="ARBA00022643"/>
    </source>
</evidence>
<protein>
    <recommendedName>
        <fullName evidence="4">Nitroreductase domain-containing protein</fullName>
    </recommendedName>
</protein>
<dbReference type="AlphaFoldDB" id="A0A382V946"/>
<dbReference type="PANTHER" id="PTHR23026:SF90">
    <property type="entry name" value="IODOTYROSINE DEIODINASE 1"/>
    <property type="match status" value="1"/>
</dbReference>
<dbReference type="SUPFAM" id="SSF55469">
    <property type="entry name" value="FMN-dependent nitroreductase-like"/>
    <property type="match status" value="1"/>
</dbReference>
<dbReference type="InterPro" id="IPR029479">
    <property type="entry name" value="Nitroreductase"/>
</dbReference>
<keyword evidence="1" id="KW-0285">Flavoprotein</keyword>
<dbReference type="Pfam" id="PF00881">
    <property type="entry name" value="Nitroreductase"/>
    <property type="match status" value="1"/>
</dbReference>
<name>A0A382V946_9ZZZZ</name>
<evidence type="ECO:0000313" key="5">
    <source>
        <dbReference type="EMBL" id="SVD42448.1"/>
    </source>
</evidence>
<gene>
    <name evidence="5" type="ORF">METZ01_LOCUS395302</name>
</gene>
<dbReference type="PANTHER" id="PTHR23026">
    <property type="entry name" value="NADPH NITROREDUCTASE"/>
    <property type="match status" value="1"/>
</dbReference>
<dbReference type="InterPro" id="IPR050627">
    <property type="entry name" value="Nitroreductase/BluB"/>
</dbReference>
<dbReference type="EMBL" id="UINC01149774">
    <property type="protein sequence ID" value="SVD42448.1"/>
    <property type="molecule type" value="Genomic_DNA"/>
</dbReference>
<evidence type="ECO:0000256" key="3">
    <source>
        <dbReference type="ARBA" id="ARBA00023002"/>
    </source>
</evidence>
<evidence type="ECO:0000259" key="4">
    <source>
        <dbReference type="Pfam" id="PF00881"/>
    </source>
</evidence>
<organism evidence="5">
    <name type="scientific">marine metagenome</name>
    <dbReference type="NCBI Taxonomy" id="408172"/>
    <lineage>
        <taxon>unclassified sequences</taxon>
        <taxon>metagenomes</taxon>
        <taxon>ecological metagenomes</taxon>
    </lineage>
</organism>
<dbReference type="Gene3D" id="3.40.109.10">
    <property type="entry name" value="NADH Oxidase"/>
    <property type="match status" value="1"/>
</dbReference>
<dbReference type="GO" id="GO:0016491">
    <property type="term" value="F:oxidoreductase activity"/>
    <property type="evidence" value="ECO:0007669"/>
    <property type="project" value="UniProtKB-KW"/>
</dbReference>
<sequence length="42" mass="4729">MSFLKSLSNRRTIRDFSDKPIEREVMENCIRVAGTAPSGANM</sequence>
<accession>A0A382V946</accession>